<evidence type="ECO:0000313" key="1">
    <source>
        <dbReference type="EMBL" id="MBB5751666.1"/>
    </source>
</evidence>
<evidence type="ECO:0008006" key="3">
    <source>
        <dbReference type="Google" id="ProtNLM"/>
    </source>
</evidence>
<gene>
    <name evidence="1" type="ORF">GGQ63_000709</name>
</gene>
<organism evidence="1 2">
    <name type="scientific">Prosthecomicrobium pneumaticum</name>
    <dbReference type="NCBI Taxonomy" id="81895"/>
    <lineage>
        <taxon>Bacteria</taxon>
        <taxon>Pseudomonadati</taxon>
        <taxon>Pseudomonadota</taxon>
        <taxon>Alphaproteobacteria</taxon>
        <taxon>Hyphomicrobiales</taxon>
        <taxon>Kaistiaceae</taxon>
        <taxon>Prosthecomicrobium</taxon>
    </lineage>
</organism>
<dbReference type="Pfam" id="PF12385">
    <property type="entry name" value="Peptidase_C70"/>
    <property type="match status" value="1"/>
</dbReference>
<accession>A0A7W9CU51</accession>
<reference evidence="1 2" key="1">
    <citation type="submission" date="2020-08" db="EMBL/GenBank/DDBJ databases">
        <title>Genomic Encyclopedia of Type Strains, Phase IV (KMG-IV): sequencing the most valuable type-strain genomes for metagenomic binning, comparative biology and taxonomic classification.</title>
        <authorList>
            <person name="Goeker M."/>
        </authorList>
    </citation>
    <scope>NUCLEOTIDE SEQUENCE [LARGE SCALE GENOMIC DNA]</scope>
    <source>
        <strain evidence="1 2">DSM 16268</strain>
    </source>
</reference>
<evidence type="ECO:0000313" key="2">
    <source>
        <dbReference type="Proteomes" id="UP000523821"/>
    </source>
</evidence>
<dbReference type="RefSeq" id="WP_183852530.1">
    <property type="nucleotide sequence ID" value="NZ_JACHOO010000001.1"/>
</dbReference>
<dbReference type="Proteomes" id="UP000523821">
    <property type="component" value="Unassembled WGS sequence"/>
</dbReference>
<dbReference type="AlphaFoldDB" id="A0A7W9CU51"/>
<dbReference type="EMBL" id="JACHOO010000001">
    <property type="protein sequence ID" value="MBB5751666.1"/>
    <property type="molecule type" value="Genomic_DNA"/>
</dbReference>
<protein>
    <recommendedName>
        <fullName evidence="3">Peptidase C39-like domain-containing protein</fullName>
    </recommendedName>
</protein>
<dbReference type="InterPro" id="IPR022118">
    <property type="entry name" value="Peptidase_C70_AvrRpt2"/>
</dbReference>
<sequence>MRIGRRAFSIGALAFGVASATKTLAYETCGPQACEAGIDIRHISANYDSQYQSQWCWAASISMVFRHYGYRVSQERIVRETYGVVGNIPAVTGLAISKNLDREWQDDEGQNFGVEIEGLYDADAGIMSLTNGDIVDALRDERPLIIGNRSHAMVMTAVAYVPYPGNPQIFNFGVADPFPGAGLHGAQPRELYPMHMGGDLRYLCLPRIQES</sequence>
<name>A0A7W9CU51_9HYPH</name>
<proteinExistence type="predicted"/>
<keyword evidence="2" id="KW-1185">Reference proteome</keyword>
<comment type="caution">
    <text evidence="1">The sequence shown here is derived from an EMBL/GenBank/DDBJ whole genome shotgun (WGS) entry which is preliminary data.</text>
</comment>